<dbReference type="Pfam" id="PF04304">
    <property type="entry name" value="DUF454"/>
    <property type="match status" value="1"/>
</dbReference>
<keyword evidence="1" id="KW-1133">Transmembrane helix</keyword>
<evidence type="ECO:0000313" key="2">
    <source>
        <dbReference type="EMBL" id="HJA85800.1"/>
    </source>
</evidence>
<sequence length="121" mass="13918">MKYVFLILGSVSLACGIVGIFVPLLPTTPFLLLSAALFFRSSPRAYHWLLHHRYLGGYIRSFREERAIPLRAKVMALSLLWITSLHGFFFLLDHWIWKGGMLLVSIGVTFYLLSFKTARKK</sequence>
<proteinExistence type="predicted"/>
<evidence type="ECO:0000313" key="3">
    <source>
        <dbReference type="Proteomes" id="UP000823862"/>
    </source>
</evidence>
<dbReference type="InterPro" id="IPR007401">
    <property type="entry name" value="DUF454"/>
</dbReference>
<gene>
    <name evidence="2" type="ORF">H9950_06365</name>
</gene>
<dbReference type="Proteomes" id="UP000823862">
    <property type="component" value="Unassembled WGS sequence"/>
</dbReference>
<keyword evidence="1" id="KW-0472">Membrane</keyword>
<feature type="transmembrane region" description="Helical" evidence="1">
    <location>
        <begin position="95"/>
        <end position="113"/>
    </location>
</feature>
<dbReference type="GO" id="GO:0005886">
    <property type="term" value="C:plasma membrane"/>
    <property type="evidence" value="ECO:0007669"/>
    <property type="project" value="TreeGrafter"/>
</dbReference>
<dbReference type="PROSITE" id="PS51257">
    <property type="entry name" value="PROKAR_LIPOPROTEIN"/>
    <property type="match status" value="1"/>
</dbReference>
<comment type="caution">
    <text evidence="2">The sequence shown here is derived from an EMBL/GenBank/DDBJ whole genome shotgun (WGS) entry which is preliminary data.</text>
</comment>
<accession>A0A9D2HVL7</accession>
<dbReference type="AlphaFoldDB" id="A0A9D2HVL7"/>
<reference evidence="2" key="2">
    <citation type="submission" date="2021-04" db="EMBL/GenBank/DDBJ databases">
        <authorList>
            <person name="Gilroy R."/>
        </authorList>
    </citation>
    <scope>NUCLEOTIDE SEQUENCE</scope>
    <source>
        <strain evidence="2">ChiHjej12B11-9795</strain>
    </source>
</reference>
<dbReference type="PIRSF" id="PIRSF016789">
    <property type="entry name" value="DUF454"/>
    <property type="match status" value="1"/>
</dbReference>
<organism evidence="2 3">
    <name type="scientific">Candidatus Bacteroides avicola</name>
    <dbReference type="NCBI Taxonomy" id="2838468"/>
    <lineage>
        <taxon>Bacteria</taxon>
        <taxon>Pseudomonadati</taxon>
        <taxon>Bacteroidota</taxon>
        <taxon>Bacteroidia</taxon>
        <taxon>Bacteroidales</taxon>
        <taxon>Bacteroidaceae</taxon>
        <taxon>Bacteroides</taxon>
    </lineage>
</organism>
<keyword evidence="1" id="KW-0812">Transmembrane</keyword>
<protein>
    <submittedName>
        <fullName evidence="2">YbaN family protein</fullName>
    </submittedName>
</protein>
<name>A0A9D2HVL7_9BACE</name>
<reference evidence="2" key="1">
    <citation type="journal article" date="2021" name="PeerJ">
        <title>Extensive microbial diversity within the chicken gut microbiome revealed by metagenomics and culture.</title>
        <authorList>
            <person name="Gilroy R."/>
            <person name="Ravi A."/>
            <person name="Getino M."/>
            <person name="Pursley I."/>
            <person name="Horton D.L."/>
            <person name="Alikhan N.F."/>
            <person name="Baker D."/>
            <person name="Gharbi K."/>
            <person name="Hall N."/>
            <person name="Watson M."/>
            <person name="Adriaenssens E.M."/>
            <person name="Foster-Nyarko E."/>
            <person name="Jarju S."/>
            <person name="Secka A."/>
            <person name="Antonio M."/>
            <person name="Oren A."/>
            <person name="Chaudhuri R.R."/>
            <person name="La Ragione R."/>
            <person name="Hildebrand F."/>
            <person name="Pallen M.J."/>
        </authorList>
    </citation>
    <scope>NUCLEOTIDE SEQUENCE</scope>
    <source>
        <strain evidence="2">ChiHjej12B11-9795</strain>
    </source>
</reference>
<dbReference type="PANTHER" id="PTHR35813">
    <property type="entry name" value="INNER MEMBRANE PROTEIN YBAN"/>
    <property type="match status" value="1"/>
</dbReference>
<evidence type="ECO:0000256" key="1">
    <source>
        <dbReference type="SAM" id="Phobius"/>
    </source>
</evidence>
<dbReference type="EMBL" id="DWZI01000035">
    <property type="protein sequence ID" value="HJA85800.1"/>
    <property type="molecule type" value="Genomic_DNA"/>
</dbReference>
<dbReference type="PANTHER" id="PTHR35813:SF1">
    <property type="entry name" value="INNER MEMBRANE PROTEIN YBAN"/>
    <property type="match status" value="1"/>
</dbReference>